<evidence type="ECO:0000313" key="2">
    <source>
        <dbReference type="Proteomes" id="UP001152300"/>
    </source>
</evidence>
<keyword evidence="2" id="KW-1185">Reference proteome</keyword>
<dbReference type="Proteomes" id="UP001152300">
    <property type="component" value="Unassembled WGS sequence"/>
</dbReference>
<sequence length="101" mass="11339">MFLSIGYFEDNTNCQGELAFLPAGKTRFQRGKLGTYNAALPSPLSITDIGHIAIGCGTLRTWRKCCISWKTEIFNAQSDLEGHEIASREILRDRMLQSKTQ</sequence>
<evidence type="ECO:0000313" key="1">
    <source>
        <dbReference type="EMBL" id="KAJ8069676.1"/>
    </source>
</evidence>
<organism evidence="1 2">
    <name type="scientific">Sclerotinia nivalis</name>
    <dbReference type="NCBI Taxonomy" id="352851"/>
    <lineage>
        <taxon>Eukaryota</taxon>
        <taxon>Fungi</taxon>
        <taxon>Dikarya</taxon>
        <taxon>Ascomycota</taxon>
        <taxon>Pezizomycotina</taxon>
        <taxon>Leotiomycetes</taxon>
        <taxon>Helotiales</taxon>
        <taxon>Sclerotiniaceae</taxon>
        <taxon>Sclerotinia</taxon>
    </lineage>
</organism>
<comment type="caution">
    <text evidence="1">The sequence shown here is derived from an EMBL/GenBank/DDBJ whole genome shotgun (WGS) entry which is preliminary data.</text>
</comment>
<accession>A0A9X0DN23</accession>
<protein>
    <submittedName>
        <fullName evidence="1">Uncharacterized protein</fullName>
    </submittedName>
</protein>
<dbReference type="AlphaFoldDB" id="A0A9X0DN23"/>
<name>A0A9X0DN23_9HELO</name>
<reference evidence="1" key="1">
    <citation type="submission" date="2022-11" db="EMBL/GenBank/DDBJ databases">
        <title>Genome Resource of Sclerotinia nivalis Strain SnTB1, a Plant Pathogen Isolated from American Ginseng.</title>
        <authorList>
            <person name="Fan S."/>
        </authorList>
    </citation>
    <scope>NUCLEOTIDE SEQUENCE</scope>
    <source>
        <strain evidence="1">SnTB1</strain>
    </source>
</reference>
<gene>
    <name evidence="1" type="ORF">OCU04_000104</name>
</gene>
<proteinExistence type="predicted"/>
<dbReference type="EMBL" id="JAPEIS010000001">
    <property type="protein sequence ID" value="KAJ8069676.1"/>
    <property type="molecule type" value="Genomic_DNA"/>
</dbReference>